<sequence length="119" mass="12978">MFKSMLMAGAVALALGFAEISDTAGNTVVGASQADAQVFYAGGGYYGGGYYSRPYYSGYRGFYGRPYYGGYYGAVVRPRVYRPYYGGFYGRPYGGYYGYGGYGRGFSYFGPRVGIGIRF</sequence>
<accession>A0A517R7V9</accession>
<evidence type="ECO:0000313" key="2">
    <source>
        <dbReference type="Proteomes" id="UP000317318"/>
    </source>
</evidence>
<reference evidence="1 2" key="1">
    <citation type="submission" date="2019-02" db="EMBL/GenBank/DDBJ databases">
        <title>Deep-cultivation of Planctomycetes and their phenomic and genomic characterization uncovers novel biology.</title>
        <authorList>
            <person name="Wiegand S."/>
            <person name="Jogler M."/>
            <person name="Boedeker C."/>
            <person name="Pinto D."/>
            <person name="Vollmers J."/>
            <person name="Rivas-Marin E."/>
            <person name="Kohn T."/>
            <person name="Peeters S.H."/>
            <person name="Heuer A."/>
            <person name="Rast P."/>
            <person name="Oberbeckmann S."/>
            <person name="Bunk B."/>
            <person name="Jeske O."/>
            <person name="Meyerdierks A."/>
            <person name="Storesund J.E."/>
            <person name="Kallscheuer N."/>
            <person name="Luecker S."/>
            <person name="Lage O.M."/>
            <person name="Pohl T."/>
            <person name="Merkel B.J."/>
            <person name="Hornburger P."/>
            <person name="Mueller R.-W."/>
            <person name="Bruemmer F."/>
            <person name="Labrenz M."/>
            <person name="Spormann A.M."/>
            <person name="Op den Camp H."/>
            <person name="Overmann J."/>
            <person name="Amann R."/>
            <person name="Jetten M.S.M."/>
            <person name="Mascher T."/>
            <person name="Medema M.H."/>
            <person name="Devos D.P."/>
            <person name="Kaster A.-K."/>
            <person name="Ovreas L."/>
            <person name="Rohde M."/>
            <person name="Galperin M.Y."/>
            <person name="Jogler C."/>
        </authorList>
    </citation>
    <scope>NUCLEOTIDE SEQUENCE [LARGE SCALE GENOMIC DNA]</scope>
    <source>
        <strain evidence="1 2">Pan189</strain>
    </source>
</reference>
<gene>
    <name evidence="1" type="ORF">Pan189_43540</name>
</gene>
<dbReference type="RefSeq" id="WP_145366048.1">
    <property type="nucleotide sequence ID" value="NZ_CP036268.1"/>
</dbReference>
<keyword evidence="2" id="KW-1185">Reference proteome</keyword>
<organism evidence="1 2">
    <name type="scientific">Stratiformator vulcanicus</name>
    <dbReference type="NCBI Taxonomy" id="2527980"/>
    <lineage>
        <taxon>Bacteria</taxon>
        <taxon>Pseudomonadati</taxon>
        <taxon>Planctomycetota</taxon>
        <taxon>Planctomycetia</taxon>
        <taxon>Planctomycetales</taxon>
        <taxon>Planctomycetaceae</taxon>
        <taxon>Stratiformator</taxon>
    </lineage>
</organism>
<dbReference type="Proteomes" id="UP000317318">
    <property type="component" value="Chromosome"/>
</dbReference>
<evidence type="ECO:0000313" key="1">
    <source>
        <dbReference type="EMBL" id="QDT39942.1"/>
    </source>
</evidence>
<protein>
    <submittedName>
        <fullName evidence="1">Uncharacterized protein</fullName>
    </submittedName>
</protein>
<name>A0A517R7V9_9PLAN</name>
<dbReference type="EMBL" id="CP036268">
    <property type="protein sequence ID" value="QDT39942.1"/>
    <property type="molecule type" value="Genomic_DNA"/>
</dbReference>
<dbReference type="AlphaFoldDB" id="A0A517R7V9"/>
<dbReference type="KEGG" id="svp:Pan189_43540"/>
<proteinExistence type="predicted"/>